<evidence type="ECO:0000256" key="1">
    <source>
        <dbReference type="ARBA" id="ARBA00023224"/>
    </source>
</evidence>
<dbReference type="SMART" id="SM00283">
    <property type="entry name" value="MA"/>
    <property type="match status" value="1"/>
</dbReference>
<dbReference type="InterPro" id="IPR004090">
    <property type="entry name" value="Chemotax_Me-accpt_rcpt"/>
</dbReference>
<gene>
    <name evidence="7" type="ORF">RJ40_08620</name>
</gene>
<dbReference type="CDD" id="cd11386">
    <property type="entry name" value="MCP_signal"/>
    <property type="match status" value="1"/>
</dbReference>
<keyword evidence="8" id="KW-1185">Reference proteome</keyword>
<protein>
    <submittedName>
        <fullName evidence="7">Chemotaxis protein</fullName>
    </submittedName>
</protein>
<dbReference type="PANTHER" id="PTHR32089:SF112">
    <property type="entry name" value="LYSOZYME-LIKE PROTEIN-RELATED"/>
    <property type="match status" value="1"/>
</dbReference>
<dbReference type="InterPro" id="IPR035965">
    <property type="entry name" value="PAS-like_dom_sf"/>
</dbReference>
<dbReference type="GO" id="GO:0006935">
    <property type="term" value="P:chemotaxis"/>
    <property type="evidence" value="ECO:0007669"/>
    <property type="project" value="InterPro"/>
</dbReference>
<feature type="coiled-coil region" evidence="4">
    <location>
        <begin position="44"/>
        <end position="71"/>
    </location>
</feature>
<dbReference type="Proteomes" id="UP001042704">
    <property type="component" value="Chromosome"/>
</dbReference>
<evidence type="ECO:0000256" key="2">
    <source>
        <dbReference type="ARBA" id="ARBA00029447"/>
    </source>
</evidence>
<dbReference type="GO" id="GO:0016020">
    <property type="term" value="C:membrane"/>
    <property type="evidence" value="ECO:0007669"/>
    <property type="project" value="InterPro"/>
</dbReference>
<feature type="domain" description="Methyl-accepting transducer" evidence="5">
    <location>
        <begin position="378"/>
        <end position="614"/>
    </location>
</feature>
<dbReference type="GO" id="GO:0007165">
    <property type="term" value="P:signal transduction"/>
    <property type="evidence" value="ECO:0007669"/>
    <property type="project" value="UniProtKB-KW"/>
</dbReference>
<organism evidence="7 8">
    <name type="scientific">Methanofollis aquaemaris</name>
    <dbReference type="NCBI Taxonomy" id="126734"/>
    <lineage>
        <taxon>Archaea</taxon>
        <taxon>Methanobacteriati</taxon>
        <taxon>Methanobacteriota</taxon>
        <taxon>Stenosarchaea group</taxon>
        <taxon>Methanomicrobia</taxon>
        <taxon>Methanomicrobiales</taxon>
        <taxon>Methanomicrobiaceae</taxon>
        <taxon>Methanofollis</taxon>
    </lineage>
</organism>
<name>A0A8A3S7B5_9EURY</name>
<evidence type="ECO:0000256" key="3">
    <source>
        <dbReference type="PROSITE-ProRule" id="PRU00284"/>
    </source>
</evidence>
<dbReference type="Gene3D" id="1.10.287.950">
    <property type="entry name" value="Methyl-accepting chemotaxis protein"/>
    <property type="match status" value="1"/>
</dbReference>
<dbReference type="AlphaFoldDB" id="A0A8A3S7B5"/>
<comment type="similarity">
    <text evidence="2">Belongs to the methyl-accepting chemotaxis (MCP) protein family.</text>
</comment>
<dbReference type="Pfam" id="PF00015">
    <property type="entry name" value="MCPsignal"/>
    <property type="match status" value="1"/>
</dbReference>
<dbReference type="GO" id="GO:0004888">
    <property type="term" value="F:transmembrane signaling receptor activity"/>
    <property type="evidence" value="ECO:0007669"/>
    <property type="project" value="InterPro"/>
</dbReference>
<accession>A0A8A3S7B5</accession>
<evidence type="ECO:0000313" key="7">
    <source>
        <dbReference type="EMBL" id="QSZ67564.1"/>
    </source>
</evidence>
<reference evidence="7" key="2">
    <citation type="submission" date="2019-02" db="EMBL/GenBank/DDBJ databases">
        <authorList>
            <person name="Chen S.-C."/>
            <person name="Chien H.-H."/>
            <person name="Lai M.-C."/>
        </authorList>
    </citation>
    <scope>NUCLEOTIDE SEQUENCE</scope>
    <source>
        <strain evidence="7">N2F9704</strain>
    </source>
</reference>
<feature type="coiled-coil region" evidence="4">
    <location>
        <begin position="390"/>
        <end position="417"/>
    </location>
</feature>
<reference evidence="7" key="1">
    <citation type="journal article" date="2001" name="Int. J. Syst. Evol. Microbiol.">
        <title>Methanofollis aquaemaris sp. nov., a methanogen isolated from an aquaculture fish pond.</title>
        <authorList>
            <person name="Lai M.C."/>
            <person name="Chen S.C."/>
        </authorList>
    </citation>
    <scope>NUCLEOTIDE SEQUENCE</scope>
    <source>
        <strain evidence="7">N2F9704</strain>
    </source>
</reference>
<keyword evidence="4" id="KW-0175">Coiled coil</keyword>
<dbReference type="KEGG" id="maqe:RJ40_08620"/>
<dbReference type="EMBL" id="CP036172">
    <property type="protein sequence ID" value="QSZ67564.1"/>
    <property type="molecule type" value="Genomic_DNA"/>
</dbReference>
<dbReference type="RefSeq" id="WP_265580464.1">
    <property type="nucleotide sequence ID" value="NZ_CP036172.1"/>
</dbReference>
<evidence type="ECO:0000313" key="8">
    <source>
        <dbReference type="Proteomes" id="UP001042704"/>
    </source>
</evidence>
<dbReference type="PROSITE" id="PS50113">
    <property type="entry name" value="PAC"/>
    <property type="match status" value="1"/>
</dbReference>
<dbReference type="PANTHER" id="PTHR32089">
    <property type="entry name" value="METHYL-ACCEPTING CHEMOTAXIS PROTEIN MCPB"/>
    <property type="match status" value="1"/>
</dbReference>
<proteinExistence type="inferred from homology"/>
<dbReference type="SUPFAM" id="SSF58104">
    <property type="entry name" value="Methyl-accepting chemotaxis protein (MCP) signaling domain"/>
    <property type="match status" value="1"/>
</dbReference>
<dbReference type="Gene3D" id="3.30.450.20">
    <property type="entry name" value="PAS domain"/>
    <property type="match status" value="2"/>
</dbReference>
<evidence type="ECO:0000259" key="6">
    <source>
        <dbReference type="PROSITE" id="PS50113"/>
    </source>
</evidence>
<keyword evidence="1 3" id="KW-0807">Transducer</keyword>
<sequence>MTTQEPERIETILEKALEGDFSVRVNEDLLDDEFKPLARMINKVIRIMGEREEEKKDLEKLKRRAEAFVKYNPQGIAVLAGDKHRLDLNKEYEREWRGSYEELMAKKLYDFNIKTSGDDFYASFETKKRAISDMEISWEDNTKSYLRLFQVPILDEDGEIDVNYYIYQDLTEQKEELKQVEALQRRADAFVKQNPQAIAVLAGDKHRLDLNKEYERVWRGSYEELMAKKLYDFNIKTSGDDFYASYETKKLAISDMEISWEDNTKSYLRLFQLPILNDKGEIDVNYYIYQDNTELVKKELEAQAEARTLGDSAEAFKTALGEMAKGDLTFITDIRDDDPLRDLKLNYRQSRDAIKEALMKIADLGIKVEASSQESGRNAEDISRAVEQVAAKSQQTADDAKAQLENLEEVARSMADLSASIEEIASTSQEVLKGTETAVQAGDEAEEIGRQAARKMGEVERITKEGVEEFRQLKEEMNEISKIVKLINDISNQTNLLALNAAIEAARAGEHGRGFAVVAGEVRNLAGESKNATNHIEELIGSIQAKSEETARDLGASFEAITAGIESVNKTIEALGRIVTASKEAQVSVSEIARATEDQANSTNGVMERMDTTTRMTKETMSMIEDMAALTEEVSASAEEVGSGAMEVAGMAGEMKKNLEGFKLE</sequence>
<dbReference type="InterPro" id="IPR004089">
    <property type="entry name" value="MCPsignal_dom"/>
</dbReference>
<dbReference type="PROSITE" id="PS50111">
    <property type="entry name" value="CHEMOTAXIS_TRANSDUC_2"/>
    <property type="match status" value="1"/>
</dbReference>
<dbReference type="SUPFAM" id="SSF55785">
    <property type="entry name" value="PYP-like sensor domain (PAS domain)"/>
    <property type="match status" value="2"/>
</dbReference>
<evidence type="ECO:0000256" key="4">
    <source>
        <dbReference type="SAM" id="Coils"/>
    </source>
</evidence>
<dbReference type="PRINTS" id="PR00260">
    <property type="entry name" value="CHEMTRNSDUCR"/>
</dbReference>
<evidence type="ECO:0000259" key="5">
    <source>
        <dbReference type="PROSITE" id="PS50111"/>
    </source>
</evidence>
<dbReference type="InterPro" id="IPR000700">
    <property type="entry name" value="PAS-assoc_C"/>
</dbReference>
<feature type="domain" description="PAC" evidence="6">
    <location>
        <begin position="124"/>
        <end position="182"/>
    </location>
</feature>
<dbReference type="GeneID" id="76424424"/>